<dbReference type="RefSeq" id="WP_218318475.1">
    <property type="nucleotide sequence ID" value="NZ_JAEEGC010000004.1"/>
</dbReference>
<dbReference type="Proteomes" id="UP000694308">
    <property type="component" value="Unassembled WGS sequence"/>
</dbReference>
<protein>
    <recommendedName>
        <fullName evidence="3">Helix-turn-helix type 11 domain-containing protein</fullName>
    </recommendedName>
</protein>
<evidence type="ECO:0008006" key="3">
    <source>
        <dbReference type="Google" id="ProtNLM"/>
    </source>
</evidence>
<reference evidence="1" key="1">
    <citation type="submission" date="2020-12" db="EMBL/GenBank/DDBJ databases">
        <title>Clostridium thailandense sp. nov., a novel acetogenic bacterium isolated from peat land soil in Thailand.</title>
        <authorList>
            <person name="Chaikitkaew S."/>
            <person name="Birkeland N.K."/>
        </authorList>
    </citation>
    <scope>NUCLEOTIDE SEQUENCE</scope>
    <source>
        <strain evidence="1">PL3</strain>
    </source>
</reference>
<organism evidence="1 2">
    <name type="scientific">Clostridium thailandense</name>
    <dbReference type="NCBI Taxonomy" id="2794346"/>
    <lineage>
        <taxon>Bacteria</taxon>
        <taxon>Bacillati</taxon>
        <taxon>Bacillota</taxon>
        <taxon>Clostridia</taxon>
        <taxon>Eubacteriales</taxon>
        <taxon>Clostridiaceae</taxon>
        <taxon>Clostridium</taxon>
    </lineage>
</organism>
<gene>
    <name evidence="1" type="ORF">I6U48_00690</name>
</gene>
<dbReference type="EMBL" id="JAEEGC010000004">
    <property type="protein sequence ID" value="MBV7271437.1"/>
    <property type="molecule type" value="Genomic_DNA"/>
</dbReference>
<proteinExistence type="predicted"/>
<dbReference type="AlphaFoldDB" id="A0A949TLE5"/>
<evidence type="ECO:0000313" key="2">
    <source>
        <dbReference type="Proteomes" id="UP000694308"/>
    </source>
</evidence>
<evidence type="ECO:0000313" key="1">
    <source>
        <dbReference type="EMBL" id="MBV7271437.1"/>
    </source>
</evidence>
<accession>A0A949TLE5</accession>
<keyword evidence="2" id="KW-1185">Reference proteome</keyword>
<comment type="caution">
    <text evidence="1">The sequence shown here is derived from an EMBL/GenBank/DDBJ whole genome shotgun (WGS) entry which is preliminary data.</text>
</comment>
<sequence>MNLLIVGHPLRFDKIKNELKNNFNEIEAEYIEYWNYSSTDDLLKYIRNNEGSIDALLFTGELAFNWFNASMFPDIISDYIYKDSGSLLKMLLHALFKGLDISKISIDSYSKDLIYEAYEEIELNKDSQNIYICPKYTYQENTYSEEVYFFHKKNFYEKKVSCCFTAISPVYEKLSNDNIPCFLFQPTRDVIRNTLLKLQLKHSIKVNEYSQIVAISLEIDLPDEESIINKDEYQIILENMNVSKQVYIFAQKIEAAVQEVNFRGFMLFSTKKILETETDNLQKFDIFKMVNENTLSTISVGVGYGKTARESRYYANLGLIKAKKHGGNKAFILYDIKTIVGPIDYLKKSKAKISSNKIDGKLLKIAEKCEISINTIFKLYTIVQQQKKDCFTSHELAKYFGTTPRTMYRIVNKLEQNGFAEFVGKKIVSDTGRPSRLIKICIY</sequence>
<name>A0A949TLE5_9CLOT</name>